<dbReference type="InterPro" id="IPR025943">
    <property type="entry name" value="Sigma_54_int_dom_ATP-bd_2"/>
</dbReference>
<protein>
    <submittedName>
        <fullName evidence="9">Acetoacetate metabolism regulatory protein AtoC</fullName>
    </submittedName>
</protein>
<keyword evidence="3" id="KW-0805">Transcription regulation</keyword>
<keyword evidence="2" id="KW-0067">ATP-binding</keyword>
<dbReference type="Proteomes" id="UP001161389">
    <property type="component" value="Unassembled WGS sequence"/>
</dbReference>
<dbReference type="InterPro" id="IPR011006">
    <property type="entry name" value="CheY-like_superfamily"/>
</dbReference>
<dbReference type="Gene3D" id="1.10.8.60">
    <property type="match status" value="1"/>
</dbReference>
<dbReference type="PROSITE" id="PS50045">
    <property type="entry name" value="SIGMA54_INTERACT_4"/>
    <property type="match status" value="1"/>
</dbReference>
<dbReference type="SUPFAM" id="SSF52540">
    <property type="entry name" value="P-loop containing nucleoside triphosphate hydrolases"/>
    <property type="match status" value="1"/>
</dbReference>
<dbReference type="Pfam" id="PF00158">
    <property type="entry name" value="Sigma54_activat"/>
    <property type="match status" value="1"/>
</dbReference>
<dbReference type="PROSITE" id="PS00675">
    <property type="entry name" value="SIGMA54_INTERACT_1"/>
    <property type="match status" value="1"/>
</dbReference>
<comment type="caution">
    <text evidence="9">The sequence shown here is derived from an EMBL/GenBank/DDBJ whole genome shotgun (WGS) entry which is preliminary data.</text>
</comment>
<evidence type="ECO:0000313" key="9">
    <source>
        <dbReference type="EMBL" id="GLQ29640.1"/>
    </source>
</evidence>
<dbReference type="InterPro" id="IPR009057">
    <property type="entry name" value="Homeodomain-like_sf"/>
</dbReference>
<organism evidence="9 10">
    <name type="scientific">Litoribrevibacter albus</name>
    <dbReference type="NCBI Taxonomy" id="1473156"/>
    <lineage>
        <taxon>Bacteria</taxon>
        <taxon>Pseudomonadati</taxon>
        <taxon>Pseudomonadota</taxon>
        <taxon>Gammaproteobacteria</taxon>
        <taxon>Oceanospirillales</taxon>
        <taxon>Oceanospirillaceae</taxon>
        <taxon>Litoribrevibacter</taxon>
    </lineage>
</organism>
<dbReference type="PRINTS" id="PR01590">
    <property type="entry name" value="HTHFIS"/>
</dbReference>
<feature type="modified residue" description="4-aspartylphosphate" evidence="6">
    <location>
        <position position="53"/>
    </location>
</feature>
<evidence type="ECO:0000256" key="3">
    <source>
        <dbReference type="ARBA" id="ARBA00023015"/>
    </source>
</evidence>
<name>A0AA37S5H8_9GAMM</name>
<dbReference type="InterPro" id="IPR027417">
    <property type="entry name" value="P-loop_NTPase"/>
</dbReference>
<evidence type="ECO:0000259" key="7">
    <source>
        <dbReference type="PROSITE" id="PS50045"/>
    </source>
</evidence>
<dbReference type="GO" id="GO:0000160">
    <property type="term" value="P:phosphorelay signal transduction system"/>
    <property type="evidence" value="ECO:0007669"/>
    <property type="project" value="InterPro"/>
</dbReference>
<dbReference type="SMART" id="SM00382">
    <property type="entry name" value="AAA"/>
    <property type="match status" value="1"/>
</dbReference>
<feature type="domain" description="Response regulatory" evidence="8">
    <location>
        <begin position="4"/>
        <end position="118"/>
    </location>
</feature>
<reference evidence="9" key="2">
    <citation type="submission" date="2023-01" db="EMBL/GenBank/DDBJ databases">
        <title>Draft genome sequence of Litoribrevibacter albus strain NBRC 110071.</title>
        <authorList>
            <person name="Sun Q."/>
            <person name="Mori K."/>
        </authorList>
    </citation>
    <scope>NUCLEOTIDE SEQUENCE</scope>
    <source>
        <strain evidence="9">NBRC 110071</strain>
    </source>
</reference>
<keyword evidence="6" id="KW-0597">Phosphoprotein</keyword>
<evidence type="ECO:0000256" key="5">
    <source>
        <dbReference type="ARBA" id="ARBA00023163"/>
    </source>
</evidence>
<gene>
    <name evidence="9" type="ORF">GCM10007876_01180</name>
</gene>
<dbReference type="Pfam" id="PF25601">
    <property type="entry name" value="AAA_lid_14"/>
    <property type="match status" value="1"/>
</dbReference>
<reference evidence="9" key="1">
    <citation type="journal article" date="2014" name="Int. J. Syst. Evol. Microbiol.">
        <title>Complete genome sequence of Corynebacterium casei LMG S-19264T (=DSM 44701T), isolated from a smear-ripened cheese.</title>
        <authorList>
            <consortium name="US DOE Joint Genome Institute (JGI-PGF)"/>
            <person name="Walter F."/>
            <person name="Albersmeier A."/>
            <person name="Kalinowski J."/>
            <person name="Ruckert C."/>
        </authorList>
    </citation>
    <scope>NUCLEOTIDE SEQUENCE</scope>
    <source>
        <strain evidence="9">NBRC 110071</strain>
    </source>
</reference>
<dbReference type="SMART" id="SM00448">
    <property type="entry name" value="REC"/>
    <property type="match status" value="1"/>
</dbReference>
<dbReference type="PANTHER" id="PTHR32071">
    <property type="entry name" value="TRANSCRIPTIONAL REGULATORY PROTEIN"/>
    <property type="match status" value="1"/>
</dbReference>
<keyword evidence="10" id="KW-1185">Reference proteome</keyword>
<evidence type="ECO:0000259" key="8">
    <source>
        <dbReference type="PROSITE" id="PS50110"/>
    </source>
</evidence>
<dbReference type="Gene3D" id="3.40.50.300">
    <property type="entry name" value="P-loop containing nucleotide triphosphate hydrolases"/>
    <property type="match status" value="1"/>
</dbReference>
<sequence>MNSRILIVEDESALAQMLSMHFEDEGHEVFHASCLREARELVPLHQPDLILMDQGLPDGKGYDLLKELQEHNTPATMVMMTAEHDLELAIAAIKAGAFDFVHKPIKTDELNHTVNRALEHQKLARQVEVLSSVSNEALTEPRLLGKSQAMLDVSKEIALVAGSNARVLITGESGTGKELVARAIHHHSQCPGPFMAINCAALVDNLLESELFGHERGAFTGATDRKPGKFELAENGTLFLDEIGEMALPLQAKLLRVLQEGTFERLGGSQQLRSNARVIAATNRNLPNEIDAGNFREDLYYRLNAMQIQLPPLRERAEDIPTLVEGLLERICRSEGKPNLTTTPEAMALLKHYHWPGNIRELQNVLTQAVIRARSNFIGEQELCISKDAHYGVQSINGFTHSDNASTHSSNNANEALSTLADLEAKHIQYVLDYTGGHKGKSAKILDISRPALDRKIEKYGLTVK</sequence>
<dbReference type="InterPro" id="IPR002078">
    <property type="entry name" value="Sigma_54_int"/>
</dbReference>
<dbReference type="SUPFAM" id="SSF46689">
    <property type="entry name" value="Homeodomain-like"/>
    <property type="match status" value="1"/>
</dbReference>
<keyword evidence="1" id="KW-0547">Nucleotide-binding</keyword>
<evidence type="ECO:0000256" key="1">
    <source>
        <dbReference type="ARBA" id="ARBA00022741"/>
    </source>
</evidence>
<evidence type="ECO:0000256" key="4">
    <source>
        <dbReference type="ARBA" id="ARBA00023125"/>
    </source>
</evidence>
<dbReference type="GO" id="GO:0006355">
    <property type="term" value="P:regulation of DNA-templated transcription"/>
    <property type="evidence" value="ECO:0007669"/>
    <property type="project" value="InterPro"/>
</dbReference>
<dbReference type="InterPro" id="IPR002197">
    <property type="entry name" value="HTH_Fis"/>
</dbReference>
<dbReference type="InterPro" id="IPR025944">
    <property type="entry name" value="Sigma_54_int_dom_CS"/>
</dbReference>
<dbReference type="InterPro" id="IPR058031">
    <property type="entry name" value="AAA_lid_NorR"/>
</dbReference>
<dbReference type="GO" id="GO:0043565">
    <property type="term" value="F:sequence-specific DNA binding"/>
    <property type="evidence" value="ECO:0007669"/>
    <property type="project" value="InterPro"/>
</dbReference>
<dbReference type="SUPFAM" id="SSF52172">
    <property type="entry name" value="CheY-like"/>
    <property type="match status" value="1"/>
</dbReference>
<evidence type="ECO:0000256" key="6">
    <source>
        <dbReference type="PROSITE-ProRule" id="PRU00169"/>
    </source>
</evidence>
<dbReference type="Pfam" id="PF02954">
    <property type="entry name" value="HTH_8"/>
    <property type="match status" value="1"/>
</dbReference>
<keyword evidence="4" id="KW-0238">DNA-binding</keyword>
<dbReference type="Gene3D" id="3.40.50.2300">
    <property type="match status" value="1"/>
</dbReference>
<evidence type="ECO:0000313" key="10">
    <source>
        <dbReference type="Proteomes" id="UP001161389"/>
    </source>
</evidence>
<dbReference type="Pfam" id="PF00072">
    <property type="entry name" value="Response_reg"/>
    <property type="match status" value="1"/>
</dbReference>
<dbReference type="CDD" id="cd00009">
    <property type="entry name" value="AAA"/>
    <property type="match status" value="1"/>
</dbReference>
<accession>A0AA37S5H8</accession>
<feature type="domain" description="Sigma-54 factor interaction" evidence="7">
    <location>
        <begin position="143"/>
        <end position="371"/>
    </location>
</feature>
<dbReference type="InterPro" id="IPR003593">
    <property type="entry name" value="AAA+_ATPase"/>
</dbReference>
<dbReference type="PANTHER" id="PTHR32071:SF57">
    <property type="entry name" value="C4-DICARBOXYLATE TRANSPORT TRANSCRIPTIONAL REGULATORY PROTEIN DCTD"/>
    <property type="match status" value="1"/>
</dbReference>
<dbReference type="Gene3D" id="1.10.10.60">
    <property type="entry name" value="Homeodomain-like"/>
    <property type="match status" value="1"/>
</dbReference>
<dbReference type="PROSITE" id="PS00688">
    <property type="entry name" value="SIGMA54_INTERACT_3"/>
    <property type="match status" value="1"/>
</dbReference>
<dbReference type="InterPro" id="IPR001789">
    <property type="entry name" value="Sig_transdc_resp-reg_receiver"/>
</dbReference>
<proteinExistence type="predicted"/>
<dbReference type="InterPro" id="IPR025662">
    <property type="entry name" value="Sigma_54_int_dom_ATP-bd_1"/>
</dbReference>
<dbReference type="PROSITE" id="PS00676">
    <property type="entry name" value="SIGMA54_INTERACT_2"/>
    <property type="match status" value="1"/>
</dbReference>
<dbReference type="FunFam" id="3.40.50.300:FF:000006">
    <property type="entry name" value="DNA-binding transcriptional regulator NtrC"/>
    <property type="match status" value="1"/>
</dbReference>
<keyword evidence="5" id="KW-0804">Transcription</keyword>
<dbReference type="AlphaFoldDB" id="A0AA37S5H8"/>
<dbReference type="EMBL" id="BSNM01000002">
    <property type="protein sequence ID" value="GLQ29640.1"/>
    <property type="molecule type" value="Genomic_DNA"/>
</dbReference>
<evidence type="ECO:0000256" key="2">
    <source>
        <dbReference type="ARBA" id="ARBA00022840"/>
    </source>
</evidence>
<dbReference type="PROSITE" id="PS50110">
    <property type="entry name" value="RESPONSE_REGULATORY"/>
    <property type="match status" value="1"/>
</dbReference>
<dbReference type="RefSeq" id="WP_284377519.1">
    <property type="nucleotide sequence ID" value="NZ_BSNM01000002.1"/>
</dbReference>
<dbReference type="GO" id="GO:0005524">
    <property type="term" value="F:ATP binding"/>
    <property type="evidence" value="ECO:0007669"/>
    <property type="project" value="UniProtKB-KW"/>
</dbReference>